<evidence type="ECO:0000313" key="2">
    <source>
        <dbReference type="EMBL" id="PXX10359.1"/>
    </source>
</evidence>
<evidence type="ECO:0000256" key="1">
    <source>
        <dbReference type="SAM" id="SignalP"/>
    </source>
</evidence>
<dbReference type="RefSeq" id="WP_110315768.1">
    <property type="nucleotide sequence ID" value="NZ_QJJU01000004.1"/>
</dbReference>
<evidence type="ECO:0000313" key="3">
    <source>
        <dbReference type="Proteomes" id="UP000247781"/>
    </source>
</evidence>
<dbReference type="OrthoDB" id="4557473at2"/>
<dbReference type="EMBL" id="QJJU01000004">
    <property type="protein sequence ID" value="PXX10359.1"/>
    <property type="molecule type" value="Genomic_DNA"/>
</dbReference>
<reference evidence="2 3" key="2">
    <citation type="submission" date="2018-06" db="EMBL/GenBank/DDBJ databases">
        <title>Sequencing of bacterial isolates from soil warming experiment in Harvard Forest, Massachusetts, USA.</title>
        <authorList>
            <person name="Deangelis K.PhD."/>
        </authorList>
    </citation>
    <scope>NUCLEOTIDE SEQUENCE [LARGE SCALE GENOMIC DNA]</scope>
    <source>
        <strain evidence="2 3">GAS496</strain>
    </source>
</reference>
<name>A0A318HPB7_9MYCO</name>
<dbReference type="AlphaFoldDB" id="A0A318HPB7"/>
<dbReference type="Proteomes" id="UP000247781">
    <property type="component" value="Unassembled WGS sequence"/>
</dbReference>
<keyword evidence="3" id="KW-1185">Reference proteome</keyword>
<accession>A0A318HPB7</accession>
<proteinExistence type="predicted"/>
<gene>
    <name evidence="2" type="ORF">C8E89_104157</name>
</gene>
<organism evidence="2 3">
    <name type="scientific">Mycolicibacterium moriokaense</name>
    <dbReference type="NCBI Taxonomy" id="39691"/>
    <lineage>
        <taxon>Bacteria</taxon>
        <taxon>Bacillati</taxon>
        <taxon>Actinomycetota</taxon>
        <taxon>Actinomycetes</taxon>
        <taxon>Mycobacteriales</taxon>
        <taxon>Mycobacteriaceae</taxon>
        <taxon>Mycolicibacterium</taxon>
    </lineage>
</organism>
<feature type="chain" id="PRO_5016349680" evidence="1">
    <location>
        <begin position="30"/>
        <end position="82"/>
    </location>
</feature>
<comment type="caution">
    <text evidence="2">The sequence shown here is derived from an EMBL/GenBank/DDBJ whole genome shotgun (WGS) entry which is preliminary data.</text>
</comment>
<feature type="signal peptide" evidence="1">
    <location>
        <begin position="1"/>
        <end position="29"/>
    </location>
</feature>
<protein>
    <submittedName>
        <fullName evidence="2">Uncharacterized protein</fullName>
    </submittedName>
</protein>
<keyword evidence="1" id="KW-0732">Signal</keyword>
<reference evidence="3" key="1">
    <citation type="submission" date="2018-05" db="EMBL/GenBank/DDBJ databases">
        <authorList>
            <person name="Deangelis K."/>
            <person name="Huntemann M."/>
            <person name="Clum A."/>
            <person name="Pillay M."/>
            <person name="Palaniappan K."/>
            <person name="Varghese N."/>
            <person name="Mikhailova N."/>
            <person name="Stamatis D."/>
            <person name="Reddy T."/>
            <person name="Daum C."/>
            <person name="Shapiro N."/>
            <person name="Ivanova N."/>
            <person name="Kyrpides N."/>
            <person name="Woyke T."/>
        </authorList>
    </citation>
    <scope>NUCLEOTIDE SEQUENCE [LARGE SCALE GENOMIC DNA]</scope>
    <source>
        <strain evidence="3">GAS496</strain>
    </source>
</reference>
<sequence>MQISKPQLVVAGVLTAVSFSFLGAGTAYAVQTHMFNARDDLTNAVNELQAAIPDKGGHRVTAINLANQAIDQVNQGIQFGAQ</sequence>